<feature type="domain" description="TNFR-Cys" evidence="10">
    <location>
        <begin position="65"/>
        <end position="106"/>
    </location>
</feature>
<evidence type="ECO:0000256" key="4">
    <source>
        <dbReference type="ARBA" id="ARBA00022729"/>
    </source>
</evidence>
<organism evidence="11 12">
    <name type="scientific">Scleropages formosus</name>
    <name type="common">Asian bonytongue</name>
    <name type="synonym">Osteoglossum formosum</name>
    <dbReference type="NCBI Taxonomy" id="113540"/>
    <lineage>
        <taxon>Eukaryota</taxon>
        <taxon>Metazoa</taxon>
        <taxon>Chordata</taxon>
        <taxon>Craniata</taxon>
        <taxon>Vertebrata</taxon>
        <taxon>Euteleostomi</taxon>
        <taxon>Actinopterygii</taxon>
        <taxon>Neopterygii</taxon>
        <taxon>Teleostei</taxon>
        <taxon>Osteoglossocephala</taxon>
        <taxon>Osteoglossomorpha</taxon>
        <taxon>Osteoglossiformes</taxon>
        <taxon>Osteoglossidae</taxon>
        <taxon>Scleropages</taxon>
    </lineage>
</organism>
<comment type="subcellular location">
    <subcellularLocation>
        <location evidence="1">Secreted</location>
    </subcellularLocation>
</comment>
<evidence type="ECO:0000313" key="12">
    <source>
        <dbReference type="Proteomes" id="UP000694397"/>
    </source>
</evidence>
<evidence type="ECO:0000313" key="11">
    <source>
        <dbReference type="Ensembl" id="ENSSFOP00015000972.1"/>
    </source>
</evidence>
<keyword evidence="6 8" id="KW-1015">Disulfide bond</keyword>
<evidence type="ECO:0000256" key="6">
    <source>
        <dbReference type="ARBA" id="ARBA00023157"/>
    </source>
</evidence>
<feature type="chain" id="PRO_5034159576" description="TNFR-Cys domain-containing protein" evidence="9">
    <location>
        <begin position="21"/>
        <end position="292"/>
    </location>
</feature>
<evidence type="ECO:0000256" key="2">
    <source>
        <dbReference type="ARBA" id="ARBA00022525"/>
    </source>
</evidence>
<dbReference type="AlphaFoldDB" id="A0A8C9QVM0"/>
<dbReference type="OrthoDB" id="9990004at2759"/>
<keyword evidence="5" id="KW-0677">Repeat</keyword>
<dbReference type="InterPro" id="IPR052459">
    <property type="entry name" value="TNFRSF_decoy_receptor"/>
</dbReference>
<evidence type="ECO:0000256" key="5">
    <source>
        <dbReference type="ARBA" id="ARBA00022737"/>
    </source>
</evidence>
<sequence>MRTLPLRYVWFALLAACASAQQSDTATTYQWNDDVTGEPVTCERCPPGTFVRRHCGTGRRTECGACPELHYTEFWNYVERCRYCSVFCSEQQYEKVRCSSTHNRVCECKDGYYMNNGFCSRHRVCPAGEGVSQAGTAHSNVKCEPCPDGFFSQKPSSTEKCRKHSRCQEGEKEIPGTKKQDTFCTLCTSSSLATASSKEDRVVCDKAVMEYVVQQPLPPRKLKRLENVVKKMAGDSTDGTSLLHLLVSVQKKNASQPFVNVMVDILRKARLHHLEDRIRRWFLDEDYVFQYQ</sequence>
<dbReference type="SMART" id="SM00208">
    <property type="entry name" value="TNFR"/>
    <property type="match status" value="3"/>
</dbReference>
<evidence type="ECO:0000256" key="7">
    <source>
        <dbReference type="ARBA" id="ARBA00023180"/>
    </source>
</evidence>
<gene>
    <name evidence="11" type="primary">tnfrsf6b</name>
</gene>
<reference evidence="11" key="2">
    <citation type="submission" date="2025-08" db="UniProtKB">
        <authorList>
            <consortium name="Ensembl"/>
        </authorList>
    </citation>
    <scope>IDENTIFICATION</scope>
</reference>
<dbReference type="PANTHER" id="PTHR23097">
    <property type="entry name" value="TUMOR NECROSIS FACTOR RECEPTOR SUPERFAMILY MEMBER"/>
    <property type="match status" value="1"/>
</dbReference>
<evidence type="ECO:0000259" key="10">
    <source>
        <dbReference type="PROSITE" id="PS50050"/>
    </source>
</evidence>
<name>A0A8C9QVM0_SCLFO</name>
<reference evidence="11" key="3">
    <citation type="submission" date="2025-09" db="UniProtKB">
        <authorList>
            <consortium name="Ensembl"/>
        </authorList>
    </citation>
    <scope>IDENTIFICATION</scope>
</reference>
<dbReference type="InterPro" id="IPR001368">
    <property type="entry name" value="TNFR/NGFR_Cys_rich_reg"/>
</dbReference>
<keyword evidence="2" id="KW-0964">Secreted</keyword>
<dbReference type="GO" id="GO:0006915">
    <property type="term" value="P:apoptotic process"/>
    <property type="evidence" value="ECO:0007669"/>
    <property type="project" value="UniProtKB-KW"/>
</dbReference>
<keyword evidence="12" id="KW-1185">Reference proteome</keyword>
<dbReference type="PANTHER" id="PTHR23097:SF116">
    <property type="entry name" value="TUMOR NECROSIS FACTOR RECEPTOR SUPERFAMILY MEMBER 6B"/>
    <property type="match status" value="1"/>
</dbReference>
<dbReference type="Gene3D" id="2.10.50.10">
    <property type="entry name" value="Tumor Necrosis Factor Receptor, subunit A, domain 2"/>
    <property type="match status" value="3"/>
</dbReference>
<protein>
    <recommendedName>
        <fullName evidence="10">TNFR-Cys domain-containing protein</fullName>
    </recommendedName>
</protein>
<keyword evidence="3" id="KW-0053">Apoptosis</keyword>
<dbReference type="InterPro" id="IPR034023">
    <property type="entry name" value="TNFRSF6B_N"/>
</dbReference>
<feature type="disulfide bond" evidence="8">
    <location>
        <begin position="66"/>
        <end position="81"/>
    </location>
</feature>
<feature type="signal peptide" evidence="9">
    <location>
        <begin position="1"/>
        <end position="20"/>
    </location>
</feature>
<keyword evidence="7" id="KW-0325">Glycoprotein</keyword>
<dbReference type="CDD" id="cd10575">
    <property type="entry name" value="TNFRSF6B"/>
    <property type="match status" value="1"/>
</dbReference>
<evidence type="ECO:0000256" key="3">
    <source>
        <dbReference type="ARBA" id="ARBA00022703"/>
    </source>
</evidence>
<proteinExistence type="predicted"/>
<dbReference type="GO" id="GO:0005576">
    <property type="term" value="C:extracellular region"/>
    <property type="evidence" value="ECO:0007669"/>
    <property type="project" value="UniProtKB-SubCell"/>
</dbReference>
<feature type="repeat" description="TNFR-Cys" evidence="8">
    <location>
        <begin position="145"/>
        <end position="184"/>
    </location>
</feature>
<dbReference type="PROSITE" id="PS50050">
    <property type="entry name" value="TNFR_NGFR_2"/>
    <property type="match status" value="2"/>
</dbReference>
<feature type="disulfide bond" evidence="8">
    <location>
        <begin position="88"/>
        <end position="106"/>
    </location>
</feature>
<feature type="domain" description="TNFR-Cys" evidence="10">
    <location>
        <begin position="145"/>
        <end position="184"/>
    </location>
</feature>
<evidence type="ECO:0000256" key="8">
    <source>
        <dbReference type="PROSITE-ProRule" id="PRU00206"/>
    </source>
</evidence>
<dbReference type="GeneTree" id="ENSGT00940000155167"/>
<evidence type="ECO:0000256" key="1">
    <source>
        <dbReference type="ARBA" id="ARBA00004613"/>
    </source>
</evidence>
<dbReference type="Pfam" id="PF00020">
    <property type="entry name" value="TNFR_c6"/>
    <property type="match status" value="3"/>
</dbReference>
<dbReference type="KEGG" id="sfm:108932579"/>
<feature type="disulfide bond" evidence="8">
    <location>
        <begin position="146"/>
        <end position="161"/>
    </location>
</feature>
<accession>A0A8C9QVM0</accession>
<reference evidence="11 12" key="1">
    <citation type="submission" date="2019-04" db="EMBL/GenBank/DDBJ databases">
        <authorList>
            <consortium name="Wellcome Sanger Institute Data Sharing"/>
        </authorList>
    </citation>
    <scope>NUCLEOTIDE SEQUENCE [LARGE SCALE GENOMIC DNA]</scope>
</reference>
<keyword evidence="4 9" id="KW-0732">Signal</keyword>
<comment type="caution">
    <text evidence="8">Lacks conserved residue(s) required for the propagation of feature annotation.</text>
</comment>
<feature type="repeat" description="TNFR-Cys" evidence="8">
    <location>
        <begin position="65"/>
        <end position="106"/>
    </location>
</feature>
<evidence type="ECO:0000256" key="9">
    <source>
        <dbReference type="SAM" id="SignalP"/>
    </source>
</evidence>
<dbReference type="Ensembl" id="ENSSFOT00015001003.2">
    <property type="protein sequence ID" value="ENSSFOP00015000972.1"/>
    <property type="gene ID" value="ENSSFOG00015000734.2"/>
</dbReference>
<dbReference type="SUPFAM" id="SSF57586">
    <property type="entry name" value="TNF receptor-like"/>
    <property type="match status" value="2"/>
</dbReference>
<dbReference type="Proteomes" id="UP000694397">
    <property type="component" value="Chromosome 19"/>
</dbReference>